<feature type="transmembrane region" description="Helical" evidence="3">
    <location>
        <begin position="279"/>
        <end position="298"/>
    </location>
</feature>
<feature type="transmembrane region" description="Helical" evidence="3">
    <location>
        <begin position="401"/>
        <end position="426"/>
    </location>
</feature>
<evidence type="ECO:0000313" key="4">
    <source>
        <dbReference type="EMBL" id="MUG67587.1"/>
    </source>
</evidence>
<dbReference type="PANTHER" id="PTHR22550">
    <property type="entry name" value="SPORE GERMINATION PROTEIN"/>
    <property type="match status" value="1"/>
</dbReference>
<keyword evidence="2 3" id="KW-0472">Membrane</keyword>
<name>A0ABW9T4H4_9BACL</name>
<dbReference type="InterPro" id="IPR050768">
    <property type="entry name" value="UPF0353/GerABKA_families"/>
</dbReference>
<protein>
    <submittedName>
        <fullName evidence="4">Spore germination protein</fullName>
    </submittedName>
</protein>
<keyword evidence="3" id="KW-0812">Transmembrane</keyword>
<evidence type="ECO:0000256" key="3">
    <source>
        <dbReference type="SAM" id="Phobius"/>
    </source>
</evidence>
<evidence type="ECO:0000313" key="5">
    <source>
        <dbReference type="Proteomes" id="UP000435177"/>
    </source>
</evidence>
<dbReference type="Pfam" id="PF03323">
    <property type="entry name" value="GerA"/>
    <property type="match status" value="1"/>
</dbReference>
<proteinExistence type="inferred from homology"/>
<organism evidence="4 5">
    <name type="scientific">Paenibacillus campinasensis</name>
    <dbReference type="NCBI Taxonomy" id="66347"/>
    <lineage>
        <taxon>Bacteria</taxon>
        <taxon>Bacillati</taxon>
        <taxon>Bacillota</taxon>
        <taxon>Bacilli</taxon>
        <taxon>Bacillales</taxon>
        <taxon>Paenibacillaceae</taxon>
        <taxon>Paenibacillus</taxon>
    </lineage>
</organism>
<evidence type="ECO:0000256" key="2">
    <source>
        <dbReference type="ARBA" id="ARBA00023136"/>
    </source>
</evidence>
<dbReference type="PANTHER" id="PTHR22550:SF5">
    <property type="entry name" value="LEUCINE ZIPPER PROTEIN 4"/>
    <property type="match status" value="1"/>
</dbReference>
<dbReference type="Proteomes" id="UP000435177">
    <property type="component" value="Unassembled WGS sequence"/>
</dbReference>
<comment type="caution">
    <text evidence="4">The sequence shown here is derived from an EMBL/GenBank/DDBJ whole genome shotgun (WGS) entry which is preliminary data.</text>
</comment>
<comment type="similarity">
    <text evidence="1">Belongs to the GerABKA family.</text>
</comment>
<dbReference type="PIRSF" id="PIRSF005690">
    <property type="entry name" value="GerBA"/>
    <property type="match status" value="1"/>
</dbReference>
<dbReference type="InterPro" id="IPR004995">
    <property type="entry name" value="Spore_Ger"/>
</dbReference>
<gene>
    <name evidence="4" type="ORF">GNP94_16480</name>
</gene>
<dbReference type="EMBL" id="WOAA01000015">
    <property type="protein sequence ID" value="MUG67587.1"/>
    <property type="molecule type" value="Genomic_DNA"/>
</dbReference>
<keyword evidence="3" id="KW-1133">Transmembrane helix</keyword>
<reference evidence="4 5" key="1">
    <citation type="submission" date="2019-11" db="EMBL/GenBank/DDBJ databases">
        <title>Draft genome sequences of five Paenibacillus species of dairy origin.</title>
        <authorList>
            <person name="Olajide A.M."/>
            <person name="Chen S."/>
            <person name="Lapointe G."/>
        </authorList>
    </citation>
    <scope>NUCLEOTIDE SEQUENCE [LARGE SCALE GENOMIC DNA]</scope>
    <source>
        <strain evidence="4 5">3CS1</strain>
    </source>
</reference>
<keyword evidence="5" id="KW-1185">Reference proteome</keyword>
<feature type="transmembrane region" description="Helical" evidence="3">
    <location>
        <begin position="368"/>
        <end position="389"/>
    </location>
</feature>
<sequence length="453" mass="51288">MKKQNKLNPKQAMAWVNKQLKDVSDIEERKLKKGHEEIDIIYFKSLCDPVVINENLINRFYELDNVQLYLEFIVSFPKSLEPEKEEDLMRNMLRGAVAIFSKDKVLLFDAELVQAGGIQPASTENVVQGPDDSFTENVEINLNLIRHRYQSTNLKSEYMTAGSASQTRLIILYDEDKVDKTVLKEVKSRLSDIKAHIVQSASDIERWTMHPRFRLFPTMMLSERPDRTVLNISQGKVAILMDNTGYSILVPSIFNDFFTAMDDKIQLPPIGWFLKGVRYIALFLTVLLPAFYVAFTSYNPEILRMQVALLIAGSRATVPYPSFFEVLFMLLAMEFLTEASVRLPKAIGPTATTVGGLILGTAATEAGLVSNIMIILVSAVAITNYVIPFTMMSMGIRVSKYMFIVLASFFGLVGIVLGMISLILYLTSLRTFGKPYLKMFSMDWRRKGDRRSG</sequence>
<accession>A0ABW9T4H4</accession>
<evidence type="ECO:0000256" key="1">
    <source>
        <dbReference type="ARBA" id="ARBA00005278"/>
    </source>
</evidence>